<accession>A0ABC9Z116</accession>
<dbReference type="Proteomes" id="UP000037179">
    <property type="component" value="Unassembled WGS sequence"/>
</dbReference>
<name>A0ABC9Z116_9NOCA</name>
<feature type="transmembrane region" description="Helical" evidence="1">
    <location>
        <begin position="248"/>
        <end position="269"/>
    </location>
</feature>
<proteinExistence type="predicted"/>
<comment type="caution">
    <text evidence="2">The sequence shown here is derived from an EMBL/GenBank/DDBJ whole genome shotgun (WGS) entry which is preliminary data.</text>
</comment>
<evidence type="ECO:0000313" key="3">
    <source>
        <dbReference type="Proteomes" id="UP000037179"/>
    </source>
</evidence>
<reference evidence="3" key="1">
    <citation type="submission" date="2015-07" db="EMBL/GenBank/DDBJ databases">
        <title>Nocardia seriolae U-1 whole genome shotgun sequence.</title>
        <authorList>
            <person name="Imajoh M."/>
            <person name="Fukumoto Y."/>
            <person name="Sukeda M."/>
            <person name="Yamane J."/>
            <person name="Yamasaki K."/>
            <person name="Shimizu M."/>
            <person name="Ohnishi K."/>
            <person name="Oshima S."/>
        </authorList>
    </citation>
    <scope>NUCLEOTIDE SEQUENCE [LARGE SCALE GENOMIC DNA]</scope>
    <source>
        <strain evidence="3">U-1</strain>
    </source>
</reference>
<feature type="transmembrane region" description="Helical" evidence="1">
    <location>
        <begin position="109"/>
        <end position="130"/>
    </location>
</feature>
<organism evidence="2 3">
    <name type="scientific">Nocardia seriolae</name>
    <dbReference type="NCBI Taxonomy" id="37332"/>
    <lineage>
        <taxon>Bacteria</taxon>
        <taxon>Bacillati</taxon>
        <taxon>Actinomycetota</taxon>
        <taxon>Actinomycetes</taxon>
        <taxon>Mycobacteriales</taxon>
        <taxon>Nocardiaceae</taxon>
        <taxon>Nocardia</taxon>
    </lineage>
</organism>
<keyword evidence="3" id="KW-1185">Reference proteome</keyword>
<dbReference type="AlphaFoldDB" id="A0ABC9Z116"/>
<protein>
    <submittedName>
        <fullName evidence="2">Uncharacterized protein</fullName>
    </submittedName>
</protein>
<reference evidence="2 3" key="2">
    <citation type="journal article" date="2016" name="Genome Announc.">
        <title>Draft Genome Sequence of Erythromycin- and Oxytetracycline-Sensitive Nocardia seriolae Strain U-1 (NBRC 110359).</title>
        <authorList>
            <person name="Imajoh M."/>
            <person name="Sukeda M."/>
            <person name="Shimizu M."/>
            <person name="Yamane J."/>
            <person name="Ohnishi K."/>
            <person name="Oshima S."/>
        </authorList>
    </citation>
    <scope>NUCLEOTIDE SEQUENCE [LARGE SCALE GENOMIC DNA]</scope>
    <source>
        <strain evidence="2 3">U-1</strain>
    </source>
</reference>
<keyword evidence="1" id="KW-0472">Membrane</keyword>
<feature type="transmembrane region" description="Helical" evidence="1">
    <location>
        <begin position="181"/>
        <end position="202"/>
    </location>
</feature>
<keyword evidence="1" id="KW-1133">Transmembrane helix</keyword>
<feature type="transmembrane region" description="Helical" evidence="1">
    <location>
        <begin position="81"/>
        <end position="102"/>
    </location>
</feature>
<gene>
    <name evidence="2" type="ORF">NSK11_contig00108-0013</name>
</gene>
<feature type="transmembrane region" description="Helical" evidence="1">
    <location>
        <begin position="289"/>
        <end position="312"/>
    </location>
</feature>
<evidence type="ECO:0000313" key="2">
    <source>
        <dbReference type="EMBL" id="GAP31250.1"/>
    </source>
</evidence>
<evidence type="ECO:0000256" key="1">
    <source>
        <dbReference type="SAM" id="Phobius"/>
    </source>
</evidence>
<dbReference type="EMBL" id="BBYQ01000108">
    <property type="protein sequence ID" value="GAP31250.1"/>
    <property type="molecule type" value="Genomic_DNA"/>
</dbReference>
<feature type="transmembrane region" description="Helical" evidence="1">
    <location>
        <begin position="222"/>
        <end position="241"/>
    </location>
</feature>
<sequence>MIYTRNEGGTGGPERMTGNAGRVTGALLVVVGVLVVAASFTPLLQQELAYSGGRWEEYAWKTASHSRGGSYTYTHFQPLGVPFEIVAVLAALGGVLLLAGAGRRPGARWFGAFAAGAAVTFTVSMVSSLASAGGDFGYGLGFWLLVVAILGSIAALVNALREQPITPPDGAGGAADRTAAVFLMLASVATVSSEVLIMTALSAGKDFNGIRIIGDGWHVVDAVPVVMAVAVGVVAVLLFAGRGVHSRAVRIAGGIAAGAAFGSAMMQVFFNQIGLGFFPYGFDAISIGYWIGIVAVLLSLPAVIASLVAQLAKPRLRQPLRGYAPGFMPPPGPMSVAAMNPFAVAPVPNPFAPIHSSSNPFVQAAPAPNPFAPASPMSAVEATVKIEPEPAAVQPPRMAKVYDGKDGDGRPVMNREALEGNIRTAVLAYLESAPIVLAARSFEQDEFVPGERDVPLNFRTDGVWVWAGAVSHYLHKHGLPPEAELVRHIASRGYRVGEVGEAAKDAAVRVITGS</sequence>
<feature type="transmembrane region" description="Helical" evidence="1">
    <location>
        <begin position="23"/>
        <end position="44"/>
    </location>
</feature>
<keyword evidence="1" id="KW-0812">Transmembrane</keyword>
<feature type="transmembrane region" description="Helical" evidence="1">
    <location>
        <begin position="136"/>
        <end position="160"/>
    </location>
</feature>